<accession>A0ABQ9JI53</accession>
<evidence type="ECO:0000256" key="1">
    <source>
        <dbReference type="SAM" id="Phobius"/>
    </source>
</evidence>
<dbReference type="EMBL" id="JAPWTJ010000526">
    <property type="protein sequence ID" value="KAJ8977609.1"/>
    <property type="molecule type" value="Genomic_DNA"/>
</dbReference>
<evidence type="ECO:0000313" key="2">
    <source>
        <dbReference type="EMBL" id="KAJ8977609.1"/>
    </source>
</evidence>
<feature type="transmembrane region" description="Helical" evidence="1">
    <location>
        <begin position="43"/>
        <end position="63"/>
    </location>
</feature>
<name>A0ABQ9JI53_9CUCU</name>
<comment type="caution">
    <text evidence="2">The sequence shown here is derived from an EMBL/GenBank/DDBJ whole genome shotgun (WGS) entry which is preliminary data.</text>
</comment>
<reference evidence="2" key="1">
    <citation type="journal article" date="2023" name="Insect Mol. Biol.">
        <title>Genome sequencing provides insights into the evolution of gene families encoding plant cell wall-degrading enzymes in longhorned beetles.</title>
        <authorList>
            <person name="Shin N.R."/>
            <person name="Okamura Y."/>
            <person name="Kirsch R."/>
            <person name="Pauchet Y."/>
        </authorList>
    </citation>
    <scope>NUCLEOTIDE SEQUENCE</scope>
    <source>
        <strain evidence="2">MMC_N1</strain>
    </source>
</reference>
<keyword evidence="1" id="KW-1133">Transmembrane helix</keyword>
<keyword evidence="1" id="KW-0472">Membrane</keyword>
<dbReference type="Proteomes" id="UP001162164">
    <property type="component" value="Unassembled WGS sequence"/>
</dbReference>
<gene>
    <name evidence="2" type="ORF">NQ317_011781</name>
</gene>
<feature type="transmembrane region" description="Helical" evidence="1">
    <location>
        <begin position="83"/>
        <end position="101"/>
    </location>
</feature>
<proteinExistence type="predicted"/>
<protein>
    <submittedName>
        <fullName evidence="2">Uncharacterized protein</fullName>
    </submittedName>
</protein>
<keyword evidence="3" id="KW-1185">Reference proteome</keyword>
<keyword evidence="1" id="KW-0812">Transmembrane</keyword>
<organism evidence="2 3">
    <name type="scientific">Molorchus minor</name>
    <dbReference type="NCBI Taxonomy" id="1323400"/>
    <lineage>
        <taxon>Eukaryota</taxon>
        <taxon>Metazoa</taxon>
        <taxon>Ecdysozoa</taxon>
        <taxon>Arthropoda</taxon>
        <taxon>Hexapoda</taxon>
        <taxon>Insecta</taxon>
        <taxon>Pterygota</taxon>
        <taxon>Neoptera</taxon>
        <taxon>Endopterygota</taxon>
        <taxon>Coleoptera</taxon>
        <taxon>Polyphaga</taxon>
        <taxon>Cucujiformia</taxon>
        <taxon>Chrysomeloidea</taxon>
        <taxon>Cerambycidae</taxon>
        <taxon>Lamiinae</taxon>
        <taxon>Monochamini</taxon>
        <taxon>Molorchus</taxon>
    </lineage>
</organism>
<sequence length="195" mass="22216">MQSNTPLKFQPLLYKIPTNSFHIQRNPHSTLTQIEREMNVDSINVILIVYDVFVSITVQLINICTGKKTMEATNTITSAWLQSGYVLLVLYFICPCFLRSLKKIRFHEPEISIEDKQHCVSQFIKSAYNALVIVINNVIIVCGHAAASKKVFSFSKCWTVSQIDAHHWDLGNGKSHKVGMQQDEPILAFTKIMFI</sequence>
<evidence type="ECO:0000313" key="3">
    <source>
        <dbReference type="Proteomes" id="UP001162164"/>
    </source>
</evidence>